<organism evidence="3 4">
    <name type="scientific">Candidatus Blautia merdavium</name>
    <dbReference type="NCBI Taxonomy" id="2838494"/>
    <lineage>
        <taxon>Bacteria</taxon>
        <taxon>Bacillati</taxon>
        <taxon>Bacillota</taxon>
        <taxon>Clostridia</taxon>
        <taxon>Lachnospirales</taxon>
        <taxon>Lachnospiraceae</taxon>
        <taxon>Blautia</taxon>
    </lineage>
</organism>
<feature type="transmembrane region" description="Helical" evidence="2">
    <location>
        <begin position="249"/>
        <end position="271"/>
    </location>
</feature>
<feature type="transmembrane region" description="Helical" evidence="2">
    <location>
        <begin position="303"/>
        <end position="325"/>
    </location>
</feature>
<keyword evidence="2" id="KW-0812">Transmembrane</keyword>
<dbReference type="SUPFAM" id="SSF103473">
    <property type="entry name" value="MFS general substrate transporter"/>
    <property type="match status" value="1"/>
</dbReference>
<feature type="transmembrane region" description="Helical" evidence="2">
    <location>
        <begin position="278"/>
        <end position="297"/>
    </location>
</feature>
<dbReference type="InterPro" id="IPR036259">
    <property type="entry name" value="MFS_trans_sf"/>
</dbReference>
<dbReference type="InterPro" id="IPR053160">
    <property type="entry name" value="MFS_DHA3_Transporter"/>
</dbReference>
<dbReference type="PANTHER" id="PTHR23530">
    <property type="entry name" value="TRANSPORT PROTEIN-RELATED"/>
    <property type="match status" value="1"/>
</dbReference>
<dbReference type="InterPro" id="IPR011701">
    <property type="entry name" value="MFS"/>
</dbReference>
<dbReference type="PANTHER" id="PTHR23530:SF1">
    <property type="entry name" value="PERMEASE, MAJOR FACILITATOR SUPERFAMILY-RELATED"/>
    <property type="match status" value="1"/>
</dbReference>
<feature type="transmembrane region" description="Helical" evidence="2">
    <location>
        <begin position="69"/>
        <end position="89"/>
    </location>
</feature>
<comment type="subcellular location">
    <subcellularLocation>
        <location evidence="1">Cell membrane</location>
        <topology evidence="1">Multi-pass membrane protein</topology>
    </subcellularLocation>
</comment>
<dbReference type="Gene3D" id="1.20.1250.20">
    <property type="entry name" value="MFS general substrate transporter like domains"/>
    <property type="match status" value="1"/>
</dbReference>
<feature type="transmembrane region" description="Helical" evidence="2">
    <location>
        <begin position="43"/>
        <end position="63"/>
    </location>
</feature>
<name>A0A9D2PP23_9FIRM</name>
<feature type="transmembrane region" description="Helical" evidence="2">
    <location>
        <begin position="160"/>
        <end position="178"/>
    </location>
</feature>
<accession>A0A9D2PP23</accession>
<gene>
    <name evidence="3" type="ORF">H9753_09075</name>
</gene>
<dbReference type="Pfam" id="PF07690">
    <property type="entry name" value="MFS_1"/>
    <property type="match status" value="1"/>
</dbReference>
<feature type="transmembrane region" description="Helical" evidence="2">
    <location>
        <begin position="363"/>
        <end position="386"/>
    </location>
</feature>
<evidence type="ECO:0000313" key="4">
    <source>
        <dbReference type="Proteomes" id="UP000823886"/>
    </source>
</evidence>
<dbReference type="CDD" id="cd06174">
    <property type="entry name" value="MFS"/>
    <property type="match status" value="1"/>
</dbReference>
<evidence type="ECO:0000313" key="3">
    <source>
        <dbReference type="EMBL" id="HJC63754.1"/>
    </source>
</evidence>
<keyword evidence="2" id="KW-1133">Transmembrane helix</keyword>
<dbReference type="GO" id="GO:0005886">
    <property type="term" value="C:plasma membrane"/>
    <property type="evidence" value="ECO:0007669"/>
    <property type="project" value="UniProtKB-SubCell"/>
</dbReference>
<protein>
    <submittedName>
        <fullName evidence="3">MFS transporter</fullName>
    </submittedName>
</protein>
<evidence type="ECO:0000256" key="1">
    <source>
        <dbReference type="ARBA" id="ARBA00004651"/>
    </source>
</evidence>
<feature type="transmembrane region" description="Helical" evidence="2">
    <location>
        <begin position="101"/>
        <end position="121"/>
    </location>
</feature>
<evidence type="ECO:0000256" key="2">
    <source>
        <dbReference type="SAM" id="Phobius"/>
    </source>
</evidence>
<feature type="transmembrane region" description="Helical" evidence="2">
    <location>
        <begin position="337"/>
        <end position="357"/>
    </location>
</feature>
<keyword evidence="2" id="KW-0472">Membrane</keyword>
<proteinExistence type="predicted"/>
<sequence length="391" mass="43080">MNLTLNKNLCLMYGISFFQGMVFYAPVAALYRQACGLNMLQITLIESISLFLCIALEFPWGILAEKIGYSRTIAVCCGIYLLSKIVFWNAHSFTGFLTERILLSFSLAGLSGVDLSLLYFSVPKEQYQKVCGIYNSLGTGGLVVSSLVFTLFFQDHYRTAALFTVLSYSAAFAASLFLSPLPGHCRHTQTRGDLSSSQKADVLLLLKTFLQNKRVLLFLTGTALLSEMRQNVAVFLSQLQYTRCGSSPFLMGCFYILASLAGLFGFFSFAATKKAGEFTFSSLCFLLSALFCFLLGITENPFLSAACVIGIQLLGTLAQPLFYRLQNEEIRVSCRAAALSLQAVFLECTGAALSPAYGFLADRYLPCAFFAGTISCLAGWGFYVLWYKKRS</sequence>
<comment type="caution">
    <text evidence="3">The sequence shown here is derived from an EMBL/GenBank/DDBJ whole genome shotgun (WGS) entry which is preliminary data.</text>
</comment>
<feature type="transmembrane region" description="Helical" evidence="2">
    <location>
        <begin position="12"/>
        <end position="31"/>
    </location>
</feature>
<dbReference type="GO" id="GO:0022857">
    <property type="term" value="F:transmembrane transporter activity"/>
    <property type="evidence" value="ECO:0007669"/>
    <property type="project" value="InterPro"/>
</dbReference>
<reference evidence="3" key="1">
    <citation type="journal article" date="2021" name="PeerJ">
        <title>Extensive microbial diversity within the chicken gut microbiome revealed by metagenomics and culture.</title>
        <authorList>
            <person name="Gilroy R."/>
            <person name="Ravi A."/>
            <person name="Getino M."/>
            <person name="Pursley I."/>
            <person name="Horton D.L."/>
            <person name="Alikhan N.F."/>
            <person name="Baker D."/>
            <person name="Gharbi K."/>
            <person name="Hall N."/>
            <person name="Watson M."/>
            <person name="Adriaenssens E.M."/>
            <person name="Foster-Nyarko E."/>
            <person name="Jarju S."/>
            <person name="Secka A."/>
            <person name="Antonio M."/>
            <person name="Oren A."/>
            <person name="Chaudhuri R.R."/>
            <person name="La Ragione R."/>
            <person name="Hildebrand F."/>
            <person name="Pallen M.J."/>
        </authorList>
    </citation>
    <scope>NUCLEOTIDE SEQUENCE</scope>
    <source>
        <strain evidence="3">ChiBcec2-3848</strain>
    </source>
</reference>
<dbReference type="EMBL" id="DWVZ01000122">
    <property type="protein sequence ID" value="HJC63754.1"/>
    <property type="molecule type" value="Genomic_DNA"/>
</dbReference>
<reference evidence="3" key="2">
    <citation type="submission" date="2021-04" db="EMBL/GenBank/DDBJ databases">
        <authorList>
            <person name="Gilroy R."/>
        </authorList>
    </citation>
    <scope>NUCLEOTIDE SEQUENCE</scope>
    <source>
        <strain evidence="3">ChiBcec2-3848</strain>
    </source>
</reference>
<dbReference type="AlphaFoldDB" id="A0A9D2PP23"/>
<dbReference type="Proteomes" id="UP000823886">
    <property type="component" value="Unassembled WGS sequence"/>
</dbReference>
<feature type="transmembrane region" description="Helical" evidence="2">
    <location>
        <begin position="133"/>
        <end position="153"/>
    </location>
</feature>